<comment type="similarity">
    <text evidence="3">Belongs to the glycosyl hydrolase 25 family.</text>
</comment>
<dbReference type="GO" id="GO:0042742">
    <property type="term" value="P:defense response to bacterium"/>
    <property type="evidence" value="ECO:0007669"/>
    <property type="project" value="UniProtKB-KW"/>
</dbReference>
<protein>
    <recommendedName>
        <fullName evidence="4">lysozyme</fullName>
        <ecNumber evidence="4">3.2.1.17</ecNumber>
    </recommendedName>
</protein>
<keyword evidence="9" id="KW-1015">Disulfide bond</keyword>
<dbReference type="GO" id="GO:0003796">
    <property type="term" value="F:lysozyme activity"/>
    <property type="evidence" value="ECO:0007669"/>
    <property type="project" value="UniProtKB-EC"/>
</dbReference>
<evidence type="ECO:0000256" key="1">
    <source>
        <dbReference type="ARBA" id="ARBA00000632"/>
    </source>
</evidence>
<evidence type="ECO:0000256" key="2">
    <source>
        <dbReference type="ARBA" id="ARBA00004613"/>
    </source>
</evidence>
<dbReference type="PROSITE" id="PS51904">
    <property type="entry name" value="GLYCOSYL_HYDROL_F25_2"/>
    <property type="match status" value="1"/>
</dbReference>
<evidence type="ECO:0000256" key="5">
    <source>
        <dbReference type="ARBA" id="ARBA00022525"/>
    </source>
</evidence>
<comment type="catalytic activity">
    <reaction evidence="1">
        <text>Hydrolysis of (1-&gt;4)-beta-linkages between N-acetylmuramic acid and N-acetyl-D-glucosamine residues in a peptidoglycan and between N-acetyl-D-glucosamine residues in chitodextrins.</text>
        <dbReference type="EC" id="3.2.1.17"/>
    </reaction>
</comment>
<feature type="chain" id="PRO_5015878381" description="lysozyme" evidence="12">
    <location>
        <begin position="30"/>
        <end position="288"/>
    </location>
</feature>
<comment type="function">
    <text evidence="11">This enzyme has both lysozyme (acetylmuramidase) and diacetylmuramidase activities.</text>
</comment>
<dbReference type="GO" id="GO:0016998">
    <property type="term" value="P:cell wall macromolecule catabolic process"/>
    <property type="evidence" value="ECO:0007669"/>
    <property type="project" value="InterPro"/>
</dbReference>
<evidence type="ECO:0000313" key="13">
    <source>
        <dbReference type="EMBL" id="SSA36280.1"/>
    </source>
</evidence>
<evidence type="ECO:0000256" key="12">
    <source>
        <dbReference type="SAM" id="SignalP"/>
    </source>
</evidence>
<dbReference type="PANTHER" id="PTHR34135:SF2">
    <property type="entry name" value="LYSOZYME"/>
    <property type="match status" value="1"/>
</dbReference>
<dbReference type="EC" id="3.2.1.17" evidence="4"/>
<dbReference type="Pfam" id="PF01183">
    <property type="entry name" value="Glyco_hydro_25"/>
    <property type="match status" value="1"/>
</dbReference>
<dbReference type="RefSeq" id="WP_245934192.1">
    <property type="nucleotide sequence ID" value="NZ_QGDN01000001.1"/>
</dbReference>
<gene>
    <name evidence="13" type="ORF">SAMN04489750_3671</name>
</gene>
<dbReference type="SUPFAM" id="SSF51445">
    <property type="entry name" value="(Trans)glycosidases"/>
    <property type="match status" value="1"/>
</dbReference>
<dbReference type="InterPro" id="IPR002053">
    <property type="entry name" value="Glyco_hydro_25"/>
</dbReference>
<proteinExistence type="inferred from homology"/>
<evidence type="ECO:0000256" key="4">
    <source>
        <dbReference type="ARBA" id="ARBA00012732"/>
    </source>
</evidence>
<dbReference type="AlphaFoldDB" id="A0A2Y8ZV45"/>
<evidence type="ECO:0000256" key="3">
    <source>
        <dbReference type="ARBA" id="ARBA00010646"/>
    </source>
</evidence>
<evidence type="ECO:0000256" key="10">
    <source>
        <dbReference type="ARBA" id="ARBA00023295"/>
    </source>
</evidence>
<dbReference type="SMART" id="SM00641">
    <property type="entry name" value="Glyco_25"/>
    <property type="match status" value="1"/>
</dbReference>
<dbReference type="Gene3D" id="3.20.20.80">
    <property type="entry name" value="Glycosidases"/>
    <property type="match status" value="1"/>
</dbReference>
<keyword evidence="8" id="KW-0378">Hydrolase</keyword>
<comment type="subcellular location">
    <subcellularLocation>
        <location evidence="2">Secreted</location>
    </subcellularLocation>
</comment>
<evidence type="ECO:0000256" key="6">
    <source>
        <dbReference type="ARBA" id="ARBA00022529"/>
    </source>
</evidence>
<dbReference type="GO" id="GO:0005576">
    <property type="term" value="C:extracellular region"/>
    <property type="evidence" value="ECO:0007669"/>
    <property type="project" value="UniProtKB-SubCell"/>
</dbReference>
<reference evidence="14" key="1">
    <citation type="submission" date="2016-10" db="EMBL/GenBank/DDBJ databases">
        <authorList>
            <person name="Varghese N."/>
            <person name="Submissions S."/>
        </authorList>
    </citation>
    <scope>NUCLEOTIDE SEQUENCE [LARGE SCALE GENOMIC DNA]</scope>
    <source>
        <strain evidence="14">DSM 22951</strain>
    </source>
</reference>
<dbReference type="PANTHER" id="PTHR34135">
    <property type="entry name" value="LYSOZYME"/>
    <property type="match status" value="1"/>
</dbReference>
<keyword evidence="10" id="KW-0326">Glycosidase</keyword>
<evidence type="ECO:0000313" key="14">
    <source>
        <dbReference type="Proteomes" id="UP000250028"/>
    </source>
</evidence>
<feature type="signal peptide" evidence="12">
    <location>
        <begin position="1"/>
        <end position="29"/>
    </location>
</feature>
<keyword evidence="7" id="KW-0081">Bacteriolytic enzyme</keyword>
<keyword evidence="6" id="KW-0929">Antimicrobial</keyword>
<keyword evidence="14" id="KW-1185">Reference proteome</keyword>
<evidence type="ECO:0000256" key="8">
    <source>
        <dbReference type="ARBA" id="ARBA00022801"/>
    </source>
</evidence>
<dbReference type="GO" id="GO:0031640">
    <property type="term" value="P:killing of cells of another organism"/>
    <property type="evidence" value="ECO:0007669"/>
    <property type="project" value="UniProtKB-KW"/>
</dbReference>
<dbReference type="EMBL" id="UESZ01000001">
    <property type="protein sequence ID" value="SSA36280.1"/>
    <property type="molecule type" value="Genomic_DNA"/>
</dbReference>
<dbReference type="InterPro" id="IPR018077">
    <property type="entry name" value="Glyco_hydro_fam25_subgr"/>
</dbReference>
<evidence type="ECO:0000256" key="9">
    <source>
        <dbReference type="ARBA" id="ARBA00023157"/>
    </source>
</evidence>
<evidence type="ECO:0000256" key="7">
    <source>
        <dbReference type="ARBA" id="ARBA00022638"/>
    </source>
</evidence>
<sequence>MMTVTRPLTGAVVLSCALSGIAAGAPARAADVGRSATHRVLDVQARRAGLTTAAGGYPGWAKTTAPAISVRRSAAPPRLVAGAQRGIDVSRYQGNVDWAAWAATGVTWAYTKATEGTYLRNTYFASQYSGAYKQGLIRGAYHFANPATSSATAQAEYFVANGGGWTADGKTLPGMLDVENNPYGATCYGLSKTAMVAWISAFAARYKQLTSRDVVIYTNSPWWALCTGNSTAFRLSNPLWIAAWTKTLNALPGGWPTFTYWQYTDTPIDQDYFNGSYTRLQVLARNHA</sequence>
<dbReference type="InterPro" id="IPR017853">
    <property type="entry name" value="GH"/>
</dbReference>
<dbReference type="Proteomes" id="UP000250028">
    <property type="component" value="Unassembled WGS sequence"/>
</dbReference>
<keyword evidence="5" id="KW-0964">Secreted</keyword>
<accession>A0A2Y8ZV45</accession>
<name>A0A2Y8ZV45_9MICO</name>
<dbReference type="FunFam" id="3.20.20.80:FF:000060">
    <property type="entry name" value="Lysozyme M1"/>
    <property type="match status" value="1"/>
</dbReference>
<evidence type="ECO:0000256" key="11">
    <source>
        <dbReference type="ARBA" id="ARBA00055588"/>
    </source>
</evidence>
<dbReference type="GO" id="GO:0009253">
    <property type="term" value="P:peptidoglycan catabolic process"/>
    <property type="evidence" value="ECO:0007669"/>
    <property type="project" value="InterPro"/>
</dbReference>
<organism evidence="13 14">
    <name type="scientific">Branchiibius hedensis</name>
    <dbReference type="NCBI Taxonomy" id="672460"/>
    <lineage>
        <taxon>Bacteria</taxon>
        <taxon>Bacillati</taxon>
        <taxon>Actinomycetota</taxon>
        <taxon>Actinomycetes</taxon>
        <taxon>Micrococcales</taxon>
        <taxon>Dermacoccaceae</taxon>
        <taxon>Branchiibius</taxon>
    </lineage>
</organism>
<keyword evidence="12" id="KW-0732">Signal</keyword>
<dbReference type="GO" id="GO:0016052">
    <property type="term" value="P:carbohydrate catabolic process"/>
    <property type="evidence" value="ECO:0007669"/>
    <property type="project" value="TreeGrafter"/>
</dbReference>